<organism evidence="1 2">
    <name type="scientific">Teredinibacter turnerae (strain ATCC 39867 / T7901)</name>
    <dbReference type="NCBI Taxonomy" id="377629"/>
    <lineage>
        <taxon>Bacteria</taxon>
        <taxon>Pseudomonadati</taxon>
        <taxon>Pseudomonadota</taxon>
        <taxon>Gammaproteobacteria</taxon>
        <taxon>Cellvibrionales</taxon>
        <taxon>Cellvibrionaceae</taxon>
        <taxon>Teredinibacter</taxon>
    </lineage>
</organism>
<accession>C5BPD4</accession>
<name>C5BPD4_TERTT</name>
<keyword evidence="2" id="KW-1185">Reference proteome</keyword>
<proteinExistence type="predicted"/>
<dbReference type="AlphaFoldDB" id="C5BPD4"/>
<dbReference type="RefSeq" id="WP_015819623.1">
    <property type="nucleotide sequence ID" value="NC_012997.1"/>
</dbReference>
<dbReference type="KEGG" id="ttu:TERTU_0739"/>
<protein>
    <submittedName>
        <fullName evidence="1">Uncharacterized protein</fullName>
    </submittedName>
</protein>
<dbReference type="OrthoDB" id="6384945at2"/>
<reference evidence="1 2" key="1">
    <citation type="journal article" date="2009" name="PLoS ONE">
        <title>The complete genome of Teredinibacter turnerae T7901: an intracellular endosymbiont of marine wood-boring bivalves (shipworms).</title>
        <authorList>
            <person name="Yang J.C."/>
            <person name="Madupu R."/>
            <person name="Durkin A.S."/>
            <person name="Ekborg N.A."/>
            <person name="Pedamallu C.S."/>
            <person name="Hostetler J.B."/>
            <person name="Radune D."/>
            <person name="Toms B.S."/>
            <person name="Henrissat B."/>
            <person name="Coutinho P.M."/>
            <person name="Schwarz S."/>
            <person name="Field L."/>
            <person name="Trindade-Silva A.E."/>
            <person name="Soares C.A.G."/>
            <person name="Elshahawi S."/>
            <person name="Hanora A."/>
            <person name="Schmidt E.W."/>
            <person name="Haygood M.G."/>
            <person name="Posfai J."/>
            <person name="Benner J."/>
            <person name="Madinger C."/>
            <person name="Nove J."/>
            <person name="Anton B."/>
            <person name="Chaudhary K."/>
            <person name="Foster J."/>
            <person name="Holman A."/>
            <person name="Kumar S."/>
            <person name="Lessard P.A."/>
            <person name="Luyten Y.A."/>
            <person name="Slatko B."/>
            <person name="Wood N."/>
            <person name="Wu B."/>
            <person name="Teplitski M."/>
            <person name="Mougous J.D."/>
            <person name="Ward N."/>
            <person name="Eisen J.A."/>
            <person name="Badger J.H."/>
            <person name="Distel D.L."/>
        </authorList>
    </citation>
    <scope>NUCLEOTIDE SEQUENCE [LARGE SCALE GENOMIC DNA]</scope>
    <source>
        <strain evidence="2">ATCC 39867 / T7901</strain>
    </source>
</reference>
<dbReference type="HOGENOM" id="CLU_1282691_0_0_6"/>
<dbReference type="Proteomes" id="UP000009080">
    <property type="component" value="Chromosome"/>
</dbReference>
<sequence length="215" mass="25397">MIKFNISKSLSDALSNHFEPTENRTPNLIWNAELITIGSELCIVTQEHYSEYVMIFCGLKRRDFLHFPAIFQDRFWREVAVLCPEIGREERFAFANHLLQMTDDQYYQMEPSTANQNKILEIAEHMEYVSIVEGKPLPVDGQAAFEYALKFNDNEDDEFSETLTPVELFRDMCKHFVEEFRFNERMRQGRYSNVISREENIIRVDFKQKLVDTVG</sequence>
<dbReference type="EMBL" id="CP001614">
    <property type="protein sequence ID" value="ACR13509.1"/>
    <property type="molecule type" value="Genomic_DNA"/>
</dbReference>
<evidence type="ECO:0000313" key="2">
    <source>
        <dbReference type="Proteomes" id="UP000009080"/>
    </source>
</evidence>
<dbReference type="eggNOG" id="ENOG5030SVE">
    <property type="taxonomic scope" value="Bacteria"/>
</dbReference>
<evidence type="ECO:0000313" key="1">
    <source>
        <dbReference type="EMBL" id="ACR13509.1"/>
    </source>
</evidence>
<gene>
    <name evidence="1" type="ordered locus">TERTU_0739</name>
</gene>